<feature type="transmembrane region" description="Helical" evidence="6">
    <location>
        <begin position="58"/>
        <end position="78"/>
    </location>
</feature>
<feature type="region of interest" description="Disordered" evidence="5">
    <location>
        <begin position="340"/>
        <end position="364"/>
    </location>
</feature>
<comment type="subcellular location">
    <subcellularLocation>
        <location evidence="1">Membrane</location>
        <topology evidence="1">Multi-pass membrane protein</topology>
    </subcellularLocation>
</comment>
<evidence type="ECO:0000256" key="3">
    <source>
        <dbReference type="ARBA" id="ARBA00022989"/>
    </source>
</evidence>
<sequence length="396" mass="45193">MAIGLFKLSKTQRNTLSIIFYVLNIIEVLFGLSITGTSIYVCLAISPMILTEKAEIDFVFVVYIIFGVNITMTWLIGLKICQKCTNQAHKKSTRSLLLLWYCAGTNMIVTLLIITSMSRKANKHIIKSMKNSLQGGMESYLSDSESKETIDKIQYNLECCGYESYKDWYRIEWMNDKIIENKARQVEELRLDNTKFTLPVVPWSCCKVNFPLQCLHDPLQQRIYTNLWVDEPETVTNSLNTEGCLKKMRSPFGKIIESFTLIISAITILHVITILVSRILYTSCRNAILLYDQEGVAPGWLFGRGDCGYARGKTLTEIMGITNEILEQRIIDEKRKEKVAKEVKTKSKKSSKTDQSRHTESSKTTTLFDGFKKFGKKSKRASANVAEEVLLETNKE</sequence>
<accession>A0A9N9MHI9</accession>
<keyword evidence="3 6" id="KW-1133">Transmembrane helix</keyword>
<keyword evidence="8" id="KW-1185">Reference proteome</keyword>
<evidence type="ECO:0000256" key="1">
    <source>
        <dbReference type="ARBA" id="ARBA00004141"/>
    </source>
</evidence>
<dbReference type="GO" id="GO:0005886">
    <property type="term" value="C:plasma membrane"/>
    <property type="evidence" value="ECO:0007669"/>
    <property type="project" value="TreeGrafter"/>
</dbReference>
<dbReference type="InterPro" id="IPR018499">
    <property type="entry name" value="Tetraspanin/Peripherin"/>
</dbReference>
<keyword evidence="4 6" id="KW-0472">Membrane</keyword>
<name>A0A9N9MHI9_9CUCU</name>
<organism evidence="7 8">
    <name type="scientific">Ceutorhynchus assimilis</name>
    <name type="common">cabbage seed weevil</name>
    <dbReference type="NCBI Taxonomy" id="467358"/>
    <lineage>
        <taxon>Eukaryota</taxon>
        <taxon>Metazoa</taxon>
        <taxon>Ecdysozoa</taxon>
        <taxon>Arthropoda</taxon>
        <taxon>Hexapoda</taxon>
        <taxon>Insecta</taxon>
        <taxon>Pterygota</taxon>
        <taxon>Neoptera</taxon>
        <taxon>Endopterygota</taxon>
        <taxon>Coleoptera</taxon>
        <taxon>Polyphaga</taxon>
        <taxon>Cucujiformia</taxon>
        <taxon>Curculionidae</taxon>
        <taxon>Ceutorhynchinae</taxon>
        <taxon>Ceutorhynchus</taxon>
    </lineage>
</organism>
<evidence type="ECO:0000256" key="2">
    <source>
        <dbReference type="ARBA" id="ARBA00022692"/>
    </source>
</evidence>
<evidence type="ECO:0000256" key="6">
    <source>
        <dbReference type="SAM" id="Phobius"/>
    </source>
</evidence>
<dbReference type="Gene3D" id="1.10.1450.10">
    <property type="entry name" value="Tetraspanin"/>
    <property type="match status" value="1"/>
</dbReference>
<gene>
    <name evidence="7" type="ORF">CEUTPL_LOCUS3937</name>
</gene>
<dbReference type="Proteomes" id="UP001152799">
    <property type="component" value="Chromosome 13"/>
</dbReference>
<evidence type="ECO:0000313" key="7">
    <source>
        <dbReference type="EMBL" id="CAG9763271.1"/>
    </source>
</evidence>
<feature type="compositionally biased region" description="Basic and acidic residues" evidence="5">
    <location>
        <begin position="340"/>
        <end position="361"/>
    </location>
</feature>
<evidence type="ECO:0000256" key="5">
    <source>
        <dbReference type="SAM" id="MobiDB-lite"/>
    </source>
</evidence>
<dbReference type="Pfam" id="PF00335">
    <property type="entry name" value="Tetraspanin"/>
    <property type="match status" value="1"/>
</dbReference>
<dbReference type="InterPro" id="IPR008952">
    <property type="entry name" value="Tetraspanin_EC2_sf"/>
</dbReference>
<reference evidence="7" key="1">
    <citation type="submission" date="2022-01" db="EMBL/GenBank/DDBJ databases">
        <authorList>
            <person name="King R."/>
        </authorList>
    </citation>
    <scope>NUCLEOTIDE SEQUENCE</scope>
</reference>
<proteinExistence type="predicted"/>
<evidence type="ECO:0000313" key="8">
    <source>
        <dbReference type="Proteomes" id="UP001152799"/>
    </source>
</evidence>
<protein>
    <submittedName>
        <fullName evidence="7">Uncharacterized protein</fullName>
    </submittedName>
</protein>
<dbReference type="PANTHER" id="PTHR19282:SF515">
    <property type="entry name" value="TETRASPANIN"/>
    <property type="match status" value="1"/>
</dbReference>
<feature type="transmembrane region" description="Helical" evidence="6">
    <location>
        <begin position="98"/>
        <end position="117"/>
    </location>
</feature>
<dbReference type="PANTHER" id="PTHR19282">
    <property type="entry name" value="TETRASPANIN"/>
    <property type="match status" value="1"/>
</dbReference>
<dbReference type="AlphaFoldDB" id="A0A9N9MHI9"/>
<feature type="transmembrane region" description="Helical" evidence="6">
    <location>
        <begin position="18"/>
        <end position="46"/>
    </location>
</feature>
<evidence type="ECO:0000256" key="4">
    <source>
        <dbReference type="ARBA" id="ARBA00023136"/>
    </source>
</evidence>
<dbReference type="EMBL" id="OU892289">
    <property type="protein sequence ID" value="CAG9763271.1"/>
    <property type="molecule type" value="Genomic_DNA"/>
</dbReference>
<dbReference type="SUPFAM" id="SSF48652">
    <property type="entry name" value="Tetraspanin"/>
    <property type="match status" value="1"/>
</dbReference>
<dbReference type="OrthoDB" id="9836210at2759"/>
<feature type="transmembrane region" description="Helical" evidence="6">
    <location>
        <begin position="255"/>
        <end position="281"/>
    </location>
</feature>
<keyword evidence="2 6" id="KW-0812">Transmembrane</keyword>